<dbReference type="STRING" id="329884.A0A4U0XMG5"/>
<gene>
    <name evidence="3" type="ORF">B0A55_03644</name>
</gene>
<dbReference type="Proteomes" id="UP000309340">
    <property type="component" value="Unassembled WGS sequence"/>
</dbReference>
<feature type="compositionally biased region" description="Basic and acidic residues" evidence="1">
    <location>
        <begin position="280"/>
        <end position="292"/>
    </location>
</feature>
<feature type="region of interest" description="Disordered" evidence="1">
    <location>
        <begin position="1"/>
        <end position="96"/>
    </location>
</feature>
<proteinExistence type="predicted"/>
<feature type="compositionally biased region" description="Basic and acidic residues" evidence="1">
    <location>
        <begin position="349"/>
        <end position="366"/>
    </location>
</feature>
<organism evidence="3 4">
    <name type="scientific">Friedmanniomyces simplex</name>
    <dbReference type="NCBI Taxonomy" id="329884"/>
    <lineage>
        <taxon>Eukaryota</taxon>
        <taxon>Fungi</taxon>
        <taxon>Dikarya</taxon>
        <taxon>Ascomycota</taxon>
        <taxon>Pezizomycotina</taxon>
        <taxon>Dothideomycetes</taxon>
        <taxon>Dothideomycetidae</taxon>
        <taxon>Mycosphaerellales</taxon>
        <taxon>Teratosphaeriaceae</taxon>
        <taxon>Friedmanniomyces</taxon>
    </lineage>
</organism>
<protein>
    <recommendedName>
        <fullName evidence="2">Rrn9 domain-containing protein</fullName>
    </recommendedName>
</protein>
<evidence type="ECO:0000259" key="2">
    <source>
        <dbReference type="Pfam" id="PF10680"/>
    </source>
</evidence>
<evidence type="ECO:0000256" key="1">
    <source>
        <dbReference type="SAM" id="MobiDB-lite"/>
    </source>
</evidence>
<reference evidence="3 4" key="1">
    <citation type="submission" date="2017-03" db="EMBL/GenBank/DDBJ databases">
        <title>Genomes of endolithic fungi from Antarctica.</title>
        <authorList>
            <person name="Coleine C."/>
            <person name="Masonjones S."/>
            <person name="Stajich J.E."/>
        </authorList>
    </citation>
    <scope>NUCLEOTIDE SEQUENCE [LARGE SCALE GENOMIC DNA]</scope>
    <source>
        <strain evidence="3 4">CCFEE 5184</strain>
    </source>
</reference>
<name>A0A4U0XMG5_9PEZI</name>
<dbReference type="EMBL" id="NAJQ01000154">
    <property type="protein sequence ID" value="TKA76748.1"/>
    <property type="molecule type" value="Genomic_DNA"/>
</dbReference>
<feature type="domain" description="Rrn9" evidence="2">
    <location>
        <begin position="94"/>
        <end position="167"/>
    </location>
</feature>
<dbReference type="InterPro" id="IPR019622">
    <property type="entry name" value="Rrn9_dom"/>
</dbReference>
<dbReference type="AlphaFoldDB" id="A0A4U0XMG5"/>
<dbReference type="Pfam" id="PF10680">
    <property type="entry name" value="RRN9"/>
    <property type="match status" value="1"/>
</dbReference>
<keyword evidence="4" id="KW-1185">Reference proteome</keyword>
<evidence type="ECO:0000313" key="4">
    <source>
        <dbReference type="Proteomes" id="UP000309340"/>
    </source>
</evidence>
<evidence type="ECO:0000313" key="3">
    <source>
        <dbReference type="EMBL" id="TKA76748.1"/>
    </source>
</evidence>
<feature type="compositionally biased region" description="Acidic residues" evidence="1">
    <location>
        <begin position="58"/>
        <end position="67"/>
    </location>
</feature>
<comment type="caution">
    <text evidence="3">The sequence shown here is derived from an EMBL/GenBank/DDBJ whole genome shotgun (WGS) entry which is preliminary data.</text>
</comment>
<dbReference type="OrthoDB" id="5412288at2759"/>
<feature type="region of interest" description="Disordered" evidence="1">
    <location>
        <begin position="220"/>
        <end position="249"/>
    </location>
</feature>
<feature type="region of interest" description="Disordered" evidence="1">
    <location>
        <begin position="263"/>
        <end position="394"/>
    </location>
</feature>
<feature type="compositionally biased region" description="Acidic residues" evidence="1">
    <location>
        <begin position="375"/>
        <end position="386"/>
    </location>
</feature>
<feature type="compositionally biased region" description="Basic and acidic residues" evidence="1">
    <location>
        <begin position="80"/>
        <end position="89"/>
    </location>
</feature>
<sequence>MSSNSDEASNADPDAYVGEVSSLQASSPPRPSIGVRNDDPEAQPQAHAGANRATSASSDEDSEDSEEQRENRFQGPASTWRDHTREERGLAASLDQQRANDLSVHLYNTHALKARLRDPQLAAAAKPWQSKRGWLRVDGEGKVPWHPDPHWTAWPLPASEVPRREEVFGVSPADLDGDGSYRKVEPWRPSADLASEIQALILRKGKERFRRRRWVDGKDDVSAEVPASKAQTKASDDAGPDSLREAKPAVFLRTARYQPVFLADDDKAEEITSPSLSKEQIAEIEERLDHRAAASWSSSAKDAQTSDADEENVAGNEVSAESDESDMMGGVHNDGFLLPISGTALGRGPDIKRPRRRSTDAKEMGAGKRRKMEHEEEEEEEEEGKEESELNDFK</sequence>
<accession>A0A4U0XMG5</accession>